<dbReference type="EMBL" id="LAZR01019787">
    <property type="protein sequence ID" value="KKL91231.1"/>
    <property type="molecule type" value="Genomic_DNA"/>
</dbReference>
<proteinExistence type="predicted"/>
<reference evidence="1" key="1">
    <citation type="journal article" date="2015" name="Nature">
        <title>Complex archaea that bridge the gap between prokaryotes and eukaryotes.</title>
        <authorList>
            <person name="Spang A."/>
            <person name="Saw J.H."/>
            <person name="Jorgensen S.L."/>
            <person name="Zaremba-Niedzwiedzka K."/>
            <person name="Martijn J."/>
            <person name="Lind A.E."/>
            <person name="van Eijk R."/>
            <person name="Schleper C."/>
            <person name="Guy L."/>
            <person name="Ettema T.J."/>
        </authorList>
    </citation>
    <scope>NUCLEOTIDE SEQUENCE</scope>
</reference>
<evidence type="ECO:0000313" key="1">
    <source>
        <dbReference type="EMBL" id="KKL91231.1"/>
    </source>
</evidence>
<dbReference type="AlphaFoldDB" id="A0A0F9GL51"/>
<gene>
    <name evidence="1" type="ORF">LCGC14_1896770</name>
</gene>
<sequence length="230" mass="26665">MTKVPTYGGDTLHLEEGWQDWDTGIVYHNIFAADKQGFKLNSKLIFTKDEVRIHKNFYWAEKYFDFDFDYDLLIDRNIMVFQSIFMAAYTITRGDIIITGLTEVILNLEHTEPSPNPLPELNLGGRFGVRNPNVIPFYSILPEWQQKIDRYVAVLNQLTGLGKLSDFGISEEESRPLDTVNKFFLNLLNDGIIYFFQGLKTTPNTLSKFSQRCQRILIGRCRTMCIWGVQ</sequence>
<protein>
    <submittedName>
        <fullName evidence="1">Uncharacterized protein</fullName>
    </submittedName>
</protein>
<comment type="caution">
    <text evidence="1">The sequence shown here is derived from an EMBL/GenBank/DDBJ whole genome shotgun (WGS) entry which is preliminary data.</text>
</comment>
<name>A0A0F9GL51_9ZZZZ</name>
<organism evidence="1">
    <name type="scientific">marine sediment metagenome</name>
    <dbReference type="NCBI Taxonomy" id="412755"/>
    <lineage>
        <taxon>unclassified sequences</taxon>
        <taxon>metagenomes</taxon>
        <taxon>ecological metagenomes</taxon>
    </lineage>
</organism>
<accession>A0A0F9GL51</accession>